<protein>
    <submittedName>
        <fullName evidence="1">Uncharacterized protein</fullName>
    </submittedName>
</protein>
<reference evidence="1 2" key="1">
    <citation type="journal article" date="2022" name="bioRxiv">
        <title>Genomics of Preaxostyla Flagellates Illuminates Evolutionary Transitions and the Path Towards Mitochondrial Loss.</title>
        <authorList>
            <person name="Novak L.V.F."/>
            <person name="Treitli S.C."/>
            <person name="Pyrih J."/>
            <person name="Halakuc P."/>
            <person name="Pipaliya S.V."/>
            <person name="Vacek V."/>
            <person name="Brzon O."/>
            <person name="Soukal P."/>
            <person name="Eme L."/>
            <person name="Dacks J.B."/>
            <person name="Karnkowska A."/>
            <person name="Elias M."/>
            <person name="Hampl V."/>
        </authorList>
    </citation>
    <scope>NUCLEOTIDE SEQUENCE [LARGE SCALE GENOMIC DNA]</scope>
    <source>
        <strain evidence="1">NAU3</strain>
        <tissue evidence="1">Gut</tissue>
    </source>
</reference>
<evidence type="ECO:0000313" key="1">
    <source>
        <dbReference type="EMBL" id="KAK2960222.1"/>
    </source>
</evidence>
<sequence>MEFVLNTPLILTLPSCLTSSQIDYLIWDFLDDMIDAQRNWNKAKGGERQMGKTVTRMLRMEGIEDVIEPKLQNDQNGNYGRWIVDRSIKYNNLQGMNIQKR</sequence>
<accession>A0ABQ9Y8Y5</accession>
<organism evidence="1 2">
    <name type="scientific">Blattamonas nauphoetae</name>
    <dbReference type="NCBI Taxonomy" id="2049346"/>
    <lineage>
        <taxon>Eukaryota</taxon>
        <taxon>Metamonada</taxon>
        <taxon>Preaxostyla</taxon>
        <taxon>Oxymonadida</taxon>
        <taxon>Blattamonas</taxon>
    </lineage>
</organism>
<keyword evidence="2" id="KW-1185">Reference proteome</keyword>
<dbReference type="Proteomes" id="UP001281761">
    <property type="component" value="Unassembled WGS sequence"/>
</dbReference>
<proteinExistence type="predicted"/>
<gene>
    <name evidence="1" type="ORF">BLNAU_4775</name>
</gene>
<evidence type="ECO:0000313" key="2">
    <source>
        <dbReference type="Proteomes" id="UP001281761"/>
    </source>
</evidence>
<name>A0ABQ9Y8Y5_9EUKA</name>
<dbReference type="EMBL" id="JARBJD010000024">
    <property type="protein sequence ID" value="KAK2960222.1"/>
    <property type="molecule type" value="Genomic_DNA"/>
</dbReference>
<comment type="caution">
    <text evidence="1">The sequence shown here is derived from an EMBL/GenBank/DDBJ whole genome shotgun (WGS) entry which is preliminary data.</text>
</comment>